<dbReference type="GO" id="GO:0046168">
    <property type="term" value="P:glycerol-3-phosphate catabolic process"/>
    <property type="evidence" value="ECO:0007669"/>
    <property type="project" value="InterPro"/>
</dbReference>
<evidence type="ECO:0000256" key="11">
    <source>
        <dbReference type="RuleBase" id="RU000439"/>
    </source>
</evidence>
<dbReference type="EMBL" id="CP029077">
    <property type="protein sequence ID" value="QED23856.1"/>
    <property type="molecule type" value="Genomic_DNA"/>
</dbReference>
<dbReference type="SUPFAM" id="SSF48179">
    <property type="entry name" value="6-phosphogluconate dehydrogenase C-terminal domain-like"/>
    <property type="match status" value="1"/>
</dbReference>
<name>A0A5B8XG29_9RICK</name>
<feature type="domain" description="Glycerol-3-phosphate dehydrogenase NAD-dependent C-terminal" evidence="13">
    <location>
        <begin position="183"/>
        <end position="325"/>
    </location>
</feature>
<comment type="catalytic activity">
    <reaction evidence="11">
        <text>sn-glycerol 3-phosphate + NADP(+) = dihydroxyacetone phosphate + NADPH + H(+)</text>
        <dbReference type="Rhea" id="RHEA:11096"/>
        <dbReference type="ChEBI" id="CHEBI:15378"/>
        <dbReference type="ChEBI" id="CHEBI:57597"/>
        <dbReference type="ChEBI" id="CHEBI:57642"/>
        <dbReference type="ChEBI" id="CHEBI:57783"/>
        <dbReference type="ChEBI" id="CHEBI:58349"/>
        <dbReference type="EC" id="1.1.1.94"/>
    </reaction>
</comment>
<feature type="binding site" evidence="9">
    <location>
        <position position="143"/>
    </location>
    <ligand>
        <name>NAD(+)</name>
        <dbReference type="ChEBI" id="CHEBI:57540"/>
    </ligand>
</feature>
<dbReference type="Proteomes" id="UP000321934">
    <property type="component" value="Chromosome"/>
</dbReference>
<dbReference type="PROSITE" id="PS00957">
    <property type="entry name" value="NAD_G3PDH"/>
    <property type="match status" value="1"/>
</dbReference>
<keyword evidence="15" id="KW-1185">Reference proteome</keyword>
<dbReference type="InterPro" id="IPR006109">
    <property type="entry name" value="G3P_DH_NAD-dep_C"/>
</dbReference>
<dbReference type="PRINTS" id="PR00077">
    <property type="entry name" value="GPDHDRGNASE"/>
</dbReference>
<feature type="binding site" evidence="9">
    <location>
        <begin position="12"/>
        <end position="17"/>
    </location>
    <ligand>
        <name>NAD(+)</name>
        <dbReference type="ChEBI" id="CHEBI:57540"/>
    </ligand>
</feature>
<dbReference type="PANTHER" id="PTHR11728:SF1">
    <property type="entry name" value="GLYCEROL-3-PHOSPHATE DEHYDROGENASE [NAD(+)] 2, CHLOROPLASTIC"/>
    <property type="match status" value="1"/>
</dbReference>
<evidence type="ECO:0000256" key="3">
    <source>
        <dbReference type="ARBA" id="ARBA00023002"/>
    </source>
</evidence>
<evidence type="ECO:0000256" key="6">
    <source>
        <dbReference type="ARBA" id="ARBA00023264"/>
    </source>
</evidence>
<evidence type="ECO:0000256" key="4">
    <source>
        <dbReference type="ARBA" id="ARBA00023098"/>
    </source>
</evidence>
<comment type="similarity">
    <text evidence="1 10">Belongs to the NAD-dependent glycerol-3-phosphate dehydrogenase family.</text>
</comment>
<dbReference type="InterPro" id="IPR036291">
    <property type="entry name" value="NAD(P)-bd_dom_sf"/>
</dbReference>
<dbReference type="GO" id="GO:0005829">
    <property type="term" value="C:cytosol"/>
    <property type="evidence" value="ECO:0007669"/>
    <property type="project" value="TreeGrafter"/>
</dbReference>
<dbReference type="SUPFAM" id="SSF51735">
    <property type="entry name" value="NAD(P)-binding Rossmann-fold domains"/>
    <property type="match status" value="1"/>
</dbReference>
<dbReference type="OrthoDB" id="9812273at2"/>
<evidence type="ECO:0000256" key="8">
    <source>
        <dbReference type="PIRSR" id="PIRSR000114-2"/>
    </source>
</evidence>
<evidence type="ECO:0000313" key="15">
    <source>
        <dbReference type="Proteomes" id="UP000321934"/>
    </source>
</evidence>
<organism evidence="14 15">
    <name type="scientific">Candidatus Deianiraea vastatrix</name>
    <dbReference type="NCBI Taxonomy" id="2163644"/>
    <lineage>
        <taxon>Bacteria</taxon>
        <taxon>Pseudomonadati</taxon>
        <taxon>Pseudomonadota</taxon>
        <taxon>Alphaproteobacteria</taxon>
        <taxon>Rickettsiales</taxon>
        <taxon>Candidatus Deianiraeaceae</taxon>
        <taxon>Candidatus Deianiraea</taxon>
    </lineage>
</organism>
<feature type="binding site" evidence="8">
    <location>
        <begin position="258"/>
        <end position="259"/>
    </location>
    <ligand>
        <name>substrate</name>
    </ligand>
</feature>
<keyword evidence="3 10" id="KW-0560">Oxidoreductase</keyword>
<dbReference type="GO" id="GO:0008654">
    <property type="term" value="P:phospholipid biosynthetic process"/>
    <property type="evidence" value="ECO:0007669"/>
    <property type="project" value="UniProtKB-KW"/>
</dbReference>
<reference evidence="14 15" key="1">
    <citation type="journal article" date="2019" name="ISME J.">
        <title>Deianiraea, an extracellular bacterium associated with the ciliate Paramecium, suggests an alternative scenario for the evolution of Rickettsiales.</title>
        <authorList>
            <person name="Castelli M."/>
            <person name="Sabaneyeva E."/>
            <person name="Lanzoni O."/>
            <person name="Lebedeva N."/>
            <person name="Floriano A.M."/>
            <person name="Gaiarsa S."/>
            <person name="Benken K."/>
            <person name="Modeo L."/>
            <person name="Bandi C."/>
            <person name="Potekhin A."/>
            <person name="Sassera D."/>
            <person name="Petroni G."/>
        </authorList>
    </citation>
    <scope>NUCLEOTIDE SEQUENCE [LARGE SCALE GENOMIC DNA]</scope>
    <source>
        <strain evidence="14">CyL4-1</strain>
    </source>
</reference>
<dbReference type="InterPro" id="IPR011128">
    <property type="entry name" value="G3P_DH_NAD-dep_N"/>
</dbReference>
<sequence length="333" mass="37265">MIIHKEKIAFIGMGKFGTAIAYRLDITSRYKIAMYSRNKDDVEYFNEHKVSPKCFHECKFETASATDDIADAVDKAGIIFISVSSNGIKDVCEKMEGLIKKNAKVIICSKGISENYPFFYSEIAKNILGKKANIYVFSGPNFADEIARGELSITTLAGKNLIKTKLLSIIFRSTNIKIESSNDIIGVQLFGAMKNVMAITVGILEGLGFGKNRIIRTLMHFVSEIQRLSKVYKAKKNSAYLAAGIGDIMLTCFDEKSRNKKFGIAIGRGEKIAELLEKDLVEGYFATKAIRSMSLRVKRFNKQSLKYINALYDILYKDSKPAEILNSVEEKSE</sequence>
<dbReference type="InterPro" id="IPR013328">
    <property type="entry name" value="6PGD_dom2"/>
</dbReference>
<dbReference type="Gene3D" id="3.40.50.720">
    <property type="entry name" value="NAD(P)-binding Rossmann-like Domain"/>
    <property type="match status" value="1"/>
</dbReference>
<dbReference type="GO" id="GO:0051287">
    <property type="term" value="F:NAD binding"/>
    <property type="evidence" value="ECO:0007669"/>
    <property type="project" value="InterPro"/>
</dbReference>
<proteinExistence type="inferred from homology"/>
<evidence type="ECO:0000259" key="12">
    <source>
        <dbReference type="Pfam" id="PF01210"/>
    </source>
</evidence>
<feature type="binding site" evidence="8">
    <location>
        <position position="110"/>
    </location>
    <ligand>
        <name>substrate</name>
    </ligand>
</feature>
<evidence type="ECO:0000259" key="13">
    <source>
        <dbReference type="Pfam" id="PF07479"/>
    </source>
</evidence>
<gene>
    <name evidence="14" type="ORF">Deia_01075</name>
</gene>
<dbReference type="Gene3D" id="1.10.1040.10">
    <property type="entry name" value="N-(1-d-carboxylethyl)-l-norvaline Dehydrogenase, domain 2"/>
    <property type="match status" value="1"/>
</dbReference>
<keyword evidence="4" id="KW-0443">Lipid metabolism</keyword>
<dbReference type="Pfam" id="PF01210">
    <property type="entry name" value="NAD_Gly3P_dh_N"/>
    <property type="match status" value="1"/>
</dbReference>
<dbReference type="InterPro" id="IPR008927">
    <property type="entry name" value="6-PGluconate_DH-like_C_sf"/>
</dbReference>
<feature type="domain" description="Glycerol-3-phosphate dehydrogenase NAD-dependent N-terminal" evidence="12">
    <location>
        <begin position="7"/>
        <end position="160"/>
    </location>
</feature>
<evidence type="ECO:0000256" key="2">
    <source>
        <dbReference type="ARBA" id="ARBA00022516"/>
    </source>
</evidence>
<evidence type="ECO:0000256" key="1">
    <source>
        <dbReference type="ARBA" id="ARBA00011009"/>
    </source>
</evidence>
<keyword evidence="2" id="KW-0444">Lipid biosynthesis</keyword>
<dbReference type="GO" id="GO:0006650">
    <property type="term" value="P:glycerophospholipid metabolic process"/>
    <property type="evidence" value="ECO:0007669"/>
    <property type="project" value="UniProtKB-UniPathway"/>
</dbReference>
<dbReference type="InterPro" id="IPR006168">
    <property type="entry name" value="G3P_DH_NAD-dep"/>
</dbReference>
<feature type="active site" description="Proton acceptor" evidence="7">
    <location>
        <position position="194"/>
    </location>
</feature>
<evidence type="ECO:0000256" key="9">
    <source>
        <dbReference type="PIRSR" id="PIRSR000114-3"/>
    </source>
</evidence>
<accession>A0A5B8XG29</accession>
<dbReference type="PANTHER" id="PTHR11728">
    <property type="entry name" value="GLYCEROL-3-PHOSPHATE DEHYDROGENASE"/>
    <property type="match status" value="1"/>
</dbReference>
<keyword evidence="5" id="KW-0594">Phospholipid biosynthesis</keyword>
<keyword evidence="9 10" id="KW-0520">NAD</keyword>
<evidence type="ECO:0000313" key="14">
    <source>
        <dbReference type="EMBL" id="QED23856.1"/>
    </source>
</evidence>
<dbReference type="Pfam" id="PF07479">
    <property type="entry name" value="NAD_Gly3P_dh_C"/>
    <property type="match status" value="1"/>
</dbReference>
<keyword evidence="6" id="KW-1208">Phospholipid metabolism</keyword>
<dbReference type="GO" id="GO:0141153">
    <property type="term" value="F:glycerol-3-phosphate dehydrogenase (NADP+) activity"/>
    <property type="evidence" value="ECO:0007669"/>
    <property type="project" value="RHEA"/>
</dbReference>
<dbReference type="UniPathway" id="UPA00940"/>
<dbReference type="RefSeq" id="WP_146821293.1">
    <property type="nucleotide sequence ID" value="NZ_CP029077.1"/>
</dbReference>
<dbReference type="EC" id="1.1.1.94" evidence="11"/>
<dbReference type="PIRSF" id="PIRSF000114">
    <property type="entry name" value="Glycerol-3-P_dh"/>
    <property type="match status" value="1"/>
</dbReference>
<dbReference type="AlphaFoldDB" id="A0A5B8XG29"/>
<feature type="binding site" evidence="9">
    <location>
        <position position="258"/>
    </location>
    <ligand>
        <name>NAD(+)</name>
        <dbReference type="ChEBI" id="CHEBI:57540"/>
    </ligand>
</feature>
<evidence type="ECO:0000256" key="5">
    <source>
        <dbReference type="ARBA" id="ARBA00023209"/>
    </source>
</evidence>
<evidence type="ECO:0000256" key="7">
    <source>
        <dbReference type="PIRSR" id="PIRSR000114-1"/>
    </source>
</evidence>
<evidence type="ECO:0000256" key="10">
    <source>
        <dbReference type="RuleBase" id="RU000437"/>
    </source>
</evidence>
<dbReference type="GO" id="GO:0005975">
    <property type="term" value="P:carbohydrate metabolic process"/>
    <property type="evidence" value="ECO:0007669"/>
    <property type="project" value="InterPro"/>
</dbReference>
<protein>
    <recommendedName>
        <fullName evidence="11">Glycerol-3-phosphate dehydrogenase</fullName>
        <ecNumber evidence="11">1.1.1.94</ecNumber>
    </recommendedName>
</protein>